<dbReference type="AlphaFoldDB" id="A0A6N8U1T0"/>
<dbReference type="OrthoDB" id="2242851at2"/>
<accession>A0A6N8U1T0</accession>
<evidence type="ECO:0000313" key="2">
    <source>
        <dbReference type="EMBL" id="MXQ50315.1"/>
    </source>
</evidence>
<dbReference type="Proteomes" id="UP000436284">
    <property type="component" value="Unassembled WGS sequence"/>
</dbReference>
<dbReference type="RefSeq" id="WP_160652609.1">
    <property type="nucleotide sequence ID" value="NZ_JBHRWU010000001.1"/>
</dbReference>
<feature type="domain" description="YozE SAM-like" evidence="1">
    <location>
        <begin position="5"/>
        <end position="68"/>
    </location>
</feature>
<dbReference type="Pfam" id="PF06855">
    <property type="entry name" value="YozE_SAM_like"/>
    <property type="match status" value="1"/>
</dbReference>
<proteinExistence type="predicted"/>
<dbReference type="InterPro" id="IPR036806">
    <property type="entry name" value="YozE_SAM-like_sf"/>
</dbReference>
<evidence type="ECO:0000259" key="1">
    <source>
        <dbReference type="Pfam" id="PF06855"/>
    </source>
</evidence>
<reference evidence="2 3" key="1">
    <citation type="submission" date="2019-12" db="EMBL/GenBank/DDBJ databases">
        <title>Salinicoccus cyprini sp. nov., isolated from gastro-intestinal tract of mirror carp, Cyprinus carpio var. specularis, collected from Gobind Sagar Reservoir, Himachal Pradesh, India.</title>
        <authorList>
            <person name="Talwar C."/>
            <person name="Singh A.K."/>
            <person name="Lal R."/>
            <person name="Negi R.K."/>
        </authorList>
    </citation>
    <scope>NUCLEOTIDE SEQUENCE [LARGE SCALE GENOMIC DNA]</scope>
    <source>
        <strain evidence="2 3">J-82</strain>
    </source>
</reference>
<dbReference type="Gene3D" id="1.10.150.260">
    <property type="entry name" value="YozE SAM-like"/>
    <property type="match status" value="1"/>
</dbReference>
<sequence>MKNYSFYQYLKTRRGEDSPIGRLASFVMEDSMFPKYSEDYLEISEYLEENPYEDMPLSHYDSAFDDYRNWLSH</sequence>
<name>A0A6N8U1T0_9STAP</name>
<dbReference type="EMBL" id="WUUK01000001">
    <property type="protein sequence ID" value="MXQ50315.1"/>
    <property type="molecule type" value="Genomic_DNA"/>
</dbReference>
<dbReference type="InterPro" id="IPR023089">
    <property type="entry name" value="YozE_SAM-like"/>
</dbReference>
<keyword evidence="3" id="KW-1185">Reference proteome</keyword>
<organism evidence="2 3">
    <name type="scientific">Salinicoccus hispanicus</name>
    <dbReference type="NCBI Taxonomy" id="157225"/>
    <lineage>
        <taxon>Bacteria</taxon>
        <taxon>Bacillati</taxon>
        <taxon>Bacillota</taxon>
        <taxon>Bacilli</taxon>
        <taxon>Bacillales</taxon>
        <taxon>Staphylococcaceae</taxon>
        <taxon>Salinicoccus</taxon>
    </lineage>
</organism>
<evidence type="ECO:0000313" key="3">
    <source>
        <dbReference type="Proteomes" id="UP000436284"/>
    </source>
</evidence>
<protein>
    <recommendedName>
        <fullName evidence="1">YozE SAM-like domain-containing protein</fullName>
    </recommendedName>
</protein>
<dbReference type="SUPFAM" id="SSF140652">
    <property type="entry name" value="YozE-like"/>
    <property type="match status" value="1"/>
</dbReference>
<comment type="caution">
    <text evidence="2">The sequence shown here is derived from an EMBL/GenBank/DDBJ whole genome shotgun (WGS) entry which is preliminary data.</text>
</comment>
<gene>
    <name evidence="2" type="ORF">GQ671_03225</name>
</gene>